<feature type="transmembrane region" description="Helical" evidence="7">
    <location>
        <begin position="200"/>
        <end position="221"/>
    </location>
</feature>
<dbReference type="Proteomes" id="UP000036834">
    <property type="component" value="Unassembled WGS sequence"/>
</dbReference>
<dbReference type="PATRIC" id="fig|54915.3.peg.2505"/>
<reference evidence="9" key="1">
    <citation type="submission" date="2015-07" db="EMBL/GenBank/DDBJ databases">
        <title>Genome sequencing project for genomic taxonomy and phylogenomics of Bacillus-like bacteria.</title>
        <authorList>
            <person name="Liu B."/>
            <person name="Wang J."/>
            <person name="Zhu Y."/>
            <person name="Liu G."/>
            <person name="Chen Q."/>
            <person name="Chen Z."/>
            <person name="Lan J."/>
            <person name="Che J."/>
            <person name="Ge C."/>
            <person name="Shi H."/>
            <person name="Pan Z."/>
            <person name="Liu X."/>
        </authorList>
    </citation>
    <scope>NUCLEOTIDE SEQUENCE [LARGE SCALE GENOMIC DNA]</scope>
    <source>
        <strain evidence="9">DSM 9887</strain>
    </source>
</reference>
<feature type="transmembrane region" description="Helical" evidence="7">
    <location>
        <begin position="52"/>
        <end position="74"/>
    </location>
</feature>
<evidence type="ECO:0000256" key="6">
    <source>
        <dbReference type="ARBA" id="ARBA00023136"/>
    </source>
</evidence>
<dbReference type="EMBL" id="LGIQ01000009">
    <property type="protein sequence ID" value="KNB71998.1"/>
    <property type="molecule type" value="Genomic_DNA"/>
</dbReference>
<dbReference type="RefSeq" id="WP_049741033.1">
    <property type="nucleotide sequence ID" value="NZ_BJON01000014.1"/>
</dbReference>
<evidence type="ECO:0000256" key="7">
    <source>
        <dbReference type="SAM" id="Phobius"/>
    </source>
</evidence>
<evidence type="ECO:0000313" key="9">
    <source>
        <dbReference type="Proteomes" id="UP000036834"/>
    </source>
</evidence>
<gene>
    <name evidence="8" type="ORF">ADS79_17185</name>
</gene>
<accession>A0A0K9YTG2</accession>
<dbReference type="OrthoDB" id="9810876at2"/>
<evidence type="ECO:0000256" key="3">
    <source>
        <dbReference type="ARBA" id="ARBA00022475"/>
    </source>
</evidence>
<feature type="transmembrane region" description="Helical" evidence="7">
    <location>
        <begin position="12"/>
        <end position="32"/>
    </location>
</feature>
<feature type="transmembrane region" description="Helical" evidence="7">
    <location>
        <begin position="86"/>
        <end position="111"/>
    </location>
</feature>
<keyword evidence="5 7" id="KW-1133">Transmembrane helix</keyword>
<evidence type="ECO:0000256" key="5">
    <source>
        <dbReference type="ARBA" id="ARBA00022989"/>
    </source>
</evidence>
<evidence type="ECO:0000256" key="4">
    <source>
        <dbReference type="ARBA" id="ARBA00022692"/>
    </source>
</evidence>
<feature type="transmembrane region" description="Helical" evidence="7">
    <location>
        <begin position="117"/>
        <end position="140"/>
    </location>
</feature>
<dbReference type="InterPro" id="IPR005524">
    <property type="entry name" value="DUF318"/>
</dbReference>
<dbReference type="GO" id="GO:0005886">
    <property type="term" value="C:plasma membrane"/>
    <property type="evidence" value="ECO:0007669"/>
    <property type="project" value="UniProtKB-SubCell"/>
</dbReference>
<dbReference type="AlphaFoldDB" id="A0A0K9YTG2"/>
<evidence type="ECO:0000256" key="2">
    <source>
        <dbReference type="ARBA" id="ARBA00006386"/>
    </source>
</evidence>
<comment type="caution">
    <text evidence="8">The sequence shown here is derived from an EMBL/GenBank/DDBJ whole genome shotgun (WGS) entry which is preliminary data.</text>
</comment>
<evidence type="ECO:0008006" key="10">
    <source>
        <dbReference type="Google" id="ProtNLM"/>
    </source>
</evidence>
<keyword evidence="6 7" id="KW-0472">Membrane</keyword>
<feature type="transmembrane region" description="Helical" evidence="7">
    <location>
        <begin position="176"/>
        <end position="194"/>
    </location>
</feature>
<dbReference type="PANTHER" id="PTHR34184:SF4">
    <property type="entry name" value="UPF0718 PROTEIN YCGR"/>
    <property type="match status" value="1"/>
</dbReference>
<feature type="transmembrane region" description="Helical" evidence="7">
    <location>
        <begin position="228"/>
        <end position="249"/>
    </location>
</feature>
<dbReference type="Pfam" id="PF03773">
    <property type="entry name" value="ArsP_1"/>
    <property type="match status" value="1"/>
</dbReference>
<dbReference type="PANTHER" id="PTHR34184">
    <property type="entry name" value="UPF0718 PROTEIN YCGR"/>
    <property type="match status" value="1"/>
</dbReference>
<comment type="similarity">
    <text evidence="2">Belongs to the UPF0718 family.</text>
</comment>
<proteinExistence type="inferred from homology"/>
<sequence length="294" mass="32504">MTSDRLQIFKTIFISMVLEALPFILIGVFVSALMQVFVSEQSMRKWIPKNPVLAIIVASVIGIIFPICECGMVPVIRRLIKKGMPLYVAVVFILAGPILNPIVFLSTFSAFRNRPDIVYARMGLAFVLALVIGLIIYHFVRKDQLKVDLPTDDHQHFHENKLTEIMTHTTSEFFEMGKFLLFGSLVAAGLQTFVARDSLAAIGDGWLSSHVVMMILAYLMSLCSTSDAFVASSFSSTFSAGALVTFLVFGPMLNLKGTIMLAGVFKTRFVLLLSVLVLVFSLAGSLLVERFFLS</sequence>
<protein>
    <recommendedName>
        <fullName evidence="10">Permease</fullName>
    </recommendedName>
</protein>
<organism evidence="8 9">
    <name type="scientific">Brevibacillus reuszeri</name>
    <dbReference type="NCBI Taxonomy" id="54915"/>
    <lineage>
        <taxon>Bacteria</taxon>
        <taxon>Bacillati</taxon>
        <taxon>Bacillota</taxon>
        <taxon>Bacilli</taxon>
        <taxon>Bacillales</taxon>
        <taxon>Paenibacillaceae</taxon>
        <taxon>Brevibacillus</taxon>
    </lineage>
</organism>
<evidence type="ECO:0000313" key="8">
    <source>
        <dbReference type="EMBL" id="KNB71998.1"/>
    </source>
</evidence>
<evidence type="ECO:0000256" key="1">
    <source>
        <dbReference type="ARBA" id="ARBA00004651"/>
    </source>
</evidence>
<keyword evidence="4 7" id="KW-0812">Transmembrane</keyword>
<feature type="transmembrane region" description="Helical" evidence="7">
    <location>
        <begin position="269"/>
        <end position="288"/>
    </location>
</feature>
<dbReference type="InterPro" id="IPR052923">
    <property type="entry name" value="UPF0718"/>
</dbReference>
<name>A0A0K9YTG2_9BACL</name>
<comment type="subcellular location">
    <subcellularLocation>
        <location evidence="1">Cell membrane</location>
        <topology evidence="1">Multi-pass membrane protein</topology>
    </subcellularLocation>
</comment>
<keyword evidence="3" id="KW-1003">Cell membrane</keyword>
<dbReference type="STRING" id="54915.ADS79_17185"/>